<dbReference type="InterPro" id="IPR015947">
    <property type="entry name" value="PUA-like_sf"/>
</dbReference>
<reference evidence="1" key="1">
    <citation type="journal article" date="2021" name="Proc. Natl. Acad. Sci. U.S.A.">
        <title>A Catalog of Tens of Thousands of Viruses from Human Metagenomes Reveals Hidden Associations with Chronic Diseases.</title>
        <authorList>
            <person name="Tisza M.J."/>
            <person name="Buck C.B."/>
        </authorList>
    </citation>
    <scope>NUCLEOTIDE SEQUENCE</scope>
    <source>
        <strain evidence="1">CtsGI2</strain>
    </source>
</reference>
<name>A0A8S5PBL8_9CAUD</name>
<sequence length="303" mass="34794">MEETAVLLSIRPEWCQKIFRGEKTMEIRKNFPKDFQGQPFKCFIYCTKGQNAGFWMEPDGSLLRLDGTVIGEFTCDRVYEIAPLNHAPDDLEAQACMDRDQIWKYTHGKGYAWHITELKTYETPLDLAAFHLRCENALRWCNNGGCAMHIERPANGNCCGNYGLQLNRPPQSWCYVVGPGECHKELQEQVKATINRIYPRKKVSDILPKPEILGQLAEELAEASAAASKLRRKIDGKNPTPKTLEECWEDLKKEIGDVMNSIDALTGQDPQNYHEFMSECGEYAEPKMERWLCRLNEQKEEHA</sequence>
<accession>A0A8S5PBL8</accession>
<dbReference type="Gene3D" id="2.30.130.30">
    <property type="entry name" value="Hypothetical protein"/>
    <property type="match status" value="1"/>
</dbReference>
<dbReference type="SUPFAM" id="SSF88697">
    <property type="entry name" value="PUA domain-like"/>
    <property type="match status" value="1"/>
</dbReference>
<protein>
    <recommendedName>
        <fullName evidence="2">ASCH domain-containing protein</fullName>
    </recommendedName>
</protein>
<organism evidence="1">
    <name type="scientific">Myoviridae sp. ctsGI2</name>
    <dbReference type="NCBI Taxonomy" id="2825188"/>
    <lineage>
        <taxon>Viruses</taxon>
        <taxon>Duplodnaviria</taxon>
        <taxon>Heunggongvirae</taxon>
        <taxon>Uroviricota</taxon>
        <taxon>Caudoviricetes</taxon>
    </lineage>
</organism>
<evidence type="ECO:0000313" key="1">
    <source>
        <dbReference type="EMBL" id="DAE04005.1"/>
    </source>
</evidence>
<dbReference type="EMBL" id="BK015382">
    <property type="protein sequence ID" value="DAE04005.1"/>
    <property type="molecule type" value="Genomic_DNA"/>
</dbReference>
<evidence type="ECO:0008006" key="2">
    <source>
        <dbReference type="Google" id="ProtNLM"/>
    </source>
</evidence>
<proteinExistence type="predicted"/>